<organism evidence="3 4">
    <name type="scientific">Mycena rosella</name>
    <name type="common">Pink bonnet</name>
    <name type="synonym">Agaricus rosellus</name>
    <dbReference type="NCBI Taxonomy" id="1033263"/>
    <lineage>
        <taxon>Eukaryota</taxon>
        <taxon>Fungi</taxon>
        <taxon>Dikarya</taxon>
        <taxon>Basidiomycota</taxon>
        <taxon>Agaricomycotina</taxon>
        <taxon>Agaricomycetes</taxon>
        <taxon>Agaricomycetidae</taxon>
        <taxon>Agaricales</taxon>
        <taxon>Marasmiineae</taxon>
        <taxon>Mycenaceae</taxon>
        <taxon>Mycena</taxon>
    </lineage>
</organism>
<feature type="region of interest" description="Disordered" evidence="1">
    <location>
        <begin position="1"/>
        <end position="26"/>
    </location>
</feature>
<keyword evidence="2" id="KW-0812">Transmembrane</keyword>
<protein>
    <submittedName>
        <fullName evidence="3">Uncharacterized protein</fullName>
    </submittedName>
</protein>
<feature type="transmembrane region" description="Helical" evidence="2">
    <location>
        <begin position="100"/>
        <end position="121"/>
    </location>
</feature>
<reference evidence="3" key="1">
    <citation type="submission" date="2023-03" db="EMBL/GenBank/DDBJ databases">
        <title>Massive genome expansion in bonnet fungi (Mycena s.s.) driven by repeated elements and novel gene families across ecological guilds.</title>
        <authorList>
            <consortium name="Lawrence Berkeley National Laboratory"/>
            <person name="Harder C.B."/>
            <person name="Miyauchi S."/>
            <person name="Viragh M."/>
            <person name="Kuo A."/>
            <person name="Thoen E."/>
            <person name="Andreopoulos B."/>
            <person name="Lu D."/>
            <person name="Skrede I."/>
            <person name="Drula E."/>
            <person name="Henrissat B."/>
            <person name="Morin E."/>
            <person name="Kohler A."/>
            <person name="Barry K."/>
            <person name="LaButti K."/>
            <person name="Morin E."/>
            <person name="Salamov A."/>
            <person name="Lipzen A."/>
            <person name="Mereny Z."/>
            <person name="Hegedus B."/>
            <person name="Baldrian P."/>
            <person name="Stursova M."/>
            <person name="Weitz H."/>
            <person name="Taylor A."/>
            <person name="Grigoriev I.V."/>
            <person name="Nagy L.G."/>
            <person name="Martin F."/>
            <person name="Kauserud H."/>
        </authorList>
    </citation>
    <scope>NUCLEOTIDE SEQUENCE</scope>
    <source>
        <strain evidence="3">CBHHK067</strain>
    </source>
</reference>
<keyword evidence="2" id="KW-1133">Transmembrane helix</keyword>
<dbReference type="Proteomes" id="UP001221757">
    <property type="component" value="Unassembled WGS sequence"/>
</dbReference>
<feature type="transmembrane region" description="Helical" evidence="2">
    <location>
        <begin position="141"/>
        <end position="166"/>
    </location>
</feature>
<sequence>MSLTTEDSSPYPVAVQDSGPPPAASPRVRITPWRLLNTAVLLILGTTKAVSTLLGQTSAPNNLDWTIGVVWALISYWVSIVEQEAPTVAPWFFTADLSRIVCVGFTGLFTVMGVAIYWSVIYGLMAFTFGRSSYSTVHHGAWVGIVGFIVLIVLLFAALRLPLIIGPLRRSFSKFRFPRLPNGVFHRSDWVPHFSELLIFHGVLWLSPAGMTFILWSLPWKDGESDSDIGSILTLGAILALMMIWGFVASLLTSVAGQMVSRWMKGLTTFLTSRLRPFLTNRLRTGGDSSARASALPMANVPS</sequence>
<feature type="transmembrane region" description="Helical" evidence="2">
    <location>
        <begin position="62"/>
        <end position="79"/>
    </location>
</feature>
<evidence type="ECO:0000313" key="3">
    <source>
        <dbReference type="EMBL" id="KAJ7706692.1"/>
    </source>
</evidence>
<dbReference type="AlphaFoldDB" id="A0AAD7M9L3"/>
<keyword evidence="2" id="KW-0472">Membrane</keyword>
<feature type="transmembrane region" description="Helical" evidence="2">
    <location>
        <begin position="230"/>
        <end position="255"/>
    </location>
</feature>
<evidence type="ECO:0000256" key="1">
    <source>
        <dbReference type="SAM" id="MobiDB-lite"/>
    </source>
</evidence>
<evidence type="ECO:0000313" key="4">
    <source>
        <dbReference type="Proteomes" id="UP001221757"/>
    </source>
</evidence>
<proteinExistence type="predicted"/>
<accession>A0AAD7M9L3</accession>
<name>A0AAD7M9L3_MYCRO</name>
<gene>
    <name evidence="3" type="ORF">B0H17DRAFT_1125542</name>
</gene>
<keyword evidence="4" id="KW-1185">Reference proteome</keyword>
<evidence type="ECO:0000256" key="2">
    <source>
        <dbReference type="SAM" id="Phobius"/>
    </source>
</evidence>
<comment type="caution">
    <text evidence="3">The sequence shown here is derived from an EMBL/GenBank/DDBJ whole genome shotgun (WGS) entry which is preliminary data.</text>
</comment>
<dbReference type="EMBL" id="JARKIE010000006">
    <property type="protein sequence ID" value="KAJ7706692.1"/>
    <property type="molecule type" value="Genomic_DNA"/>
</dbReference>
<feature type="transmembrane region" description="Helical" evidence="2">
    <location>
        <begin position="197"/>
        <end position="218"/>
    </location>
</feature>